<dbReference type="Proteomes" id="UP000054466">
    <property type="component" value="Unassembled WGS sequence"/>
</dbReference>
<dbReference type="SUPFAM" id="SSF69118">
    <property type="entry name" value="AhpD-like"/>
    <property type="match status" value="1"/>
</dbReference>
<dbReference type="InterPro" id="IPR050266">
    <property type="entry name" value="AB_hydrolase_sf"/>
</dbReference>
<dbReference type="Pfam" id="PF00561">
    <property type="entry name" value="Abhydrolase_1"/>
    <property type="match status" value="1"/>
</dbReference>
<proteinExistence type="predicted"/>
<dbReference type="OrthoDB" id="408373at2759"/>
<protein>
    <recommendedName>
        <fullName evidence="6">AB hydrolase-1 domain-containing protein</fullName>
    </recommendedName>
</protein>
<keyword evidence="5" id="KW-1185">Reference proteome</keyword>
<name>A0A0D1ZS24_9EURO</name>
<evidence type="ECO:0000313" key="4">
    <source>
        <dbReference type="EMBL" id="KIW30861.1"/>
    </source>
</evidence>
<dbReference type="InterPro" id="IPR003779">
    <property type="entry name" value="CMD-like"/>
</dbReference>
<dbReference type="Pfam" id="PF02627">
    <property type="entry name" value="CMD"/>
    <property type="match status" value="1"/>
</dbReference>
<dbReference type="STRING" id="569365.A0A0D1ZS24"/>
<dbReference type="PRINTS" id="PR00111">
    <property type="entry name" value="ABHYDROLASE"/>
</dbReference>
<feature type="compositionally biased region" description="Polar residues" evidence="1">
    <location>
        <begin position="13"/>
        <end position="43"/>
    </location>
</feature>
<evidence type="ECO:0000259" key="2">
    <source>
        <dbReference type="Pfam" id="PF00561"/>
    </source>
</evidence>
<evidence type="ECO:0008006" key="6">
    <source>
        <dbReference type="Google" id="ProtNLM"/>
    </source>
</evidence>
<dbReference type="EMBL" id="KN847041">
    <property type="protein sequence ID" value="KIW30861.1"/>
    <property type="molecule type" value="Genomic_DNA"/>
</dbReference>
<gene>
    <name evidence="4" type="ORF">PV07_02554</name>
</gene>
<dbReference type="RefSeq" id="XP_016251077.1">
    <property type="nucleotide sequence ID" value="XM_016389175.1"/>
</dbReference>
<feature type="domain" description="Carboxymuconolactone decarboxylase-like" evidence="3">
    <location>
        <begin position="78"/>
        <end position="155"/>
    </location>
</feature>
<organism evidence="4 5">
    <name type="scientific">Cladophialophora immunda</name>
    <dbReference type="NCBI Taxonomy" id="569365"/>
    <lineage>
        <taxon>Eukaryota</taxon>
        <taxon>Fungi</taxon>
        <taxon>Dikarya</taxon>
        <taxon>Ascomycota</taxon>
        <taxon>Pezizomycotina</taxon>
        <taxon>Eurotiomycetes</taxon>
        <taxon>Chaetothyriomycetidae</taxon>
        <taxon>Chaetothyriales</taxon>
        <taxon>Herpotrichiellaceae</taxon>
        <taxon>Cladophialophora</taxon>
    </lineage>
</organism>
<feature type="compositionally biased region" description="Basic and acidic residues" evidence="1">
    <location>
        <begin position="1"/>
        <end position="10"/>
    </location>
</feature>
<dbReference type="GeneID" id="27341748"/>
<feature type="domain" description="AB hydrolase-1" evidence="2">
    <location>
        <begin position="195"/>
        <end position="418"/>
    </location>
</feature>
<dbReference type="SUPFAM" id="SSF53474">
    <property type="entry name" value="alpha/beta-Hydrolases"/>
    <property type="match status" value="1"/>
</dbReference>
<dbReference type="Gene3D" id="3.40.50.1820">
    <property type="entry name" value="alpha/beta hydrolase"/>
    <property type="match status" value="1"/>
</dbReference>
<dbReference type="InterPro" id="IPR000073">
    <property type="entry name" value="AB_hydrolase_1"/>
</dbReference>
<evidence type="ECO:0000256" key="1">
    <source>
        <dbReference type="SAM" id="MobiDB-lite"/>
    </source>
</evidence>
<feature type="region of interest" description="Disordered" evidence="1">
    <location>
        <begin position="1"/>
        <end position="43"/>
    </location>
</feature>
<dbReference type="InterPro" id="IPR029058">
    <property type="entry name" value="AB_hydrolase_fold"/>
</dbReference>
<evidence type="ECO:0000259" key="3">
    <source>
        <dbReference type="Pfam" id="PF02627"/>
    </source>
</evidence>
<dbReference type="HOGENOM" id="CLU_055477_0_0_1"/>
<dbReference type="GO" id="GO:0051920">
    <property type="term" value="F:peroxiredoxin activity"/>
    <property type="evidence" value="ECO:0007669"/>
    <property type="project" value="InterPro"/>
</dbReference>
<dbReference type="VEuPathDB" id="FungiDB:PV07_02554"/>
<dbReference type="PANTHER" id="PTHR43798">
    <property type="entry name" value="MONOACYLGLYCEROL LIPASE"/>
    <property type="match status" value="1"/>
</dbReference>
<evidence type="ECO:0000313" key="5">
    <source>
        <dbReference type="Proteomes" id="UP000054466"/>
    </source>
</evidence>
<reference evidence="4 5" key="1">
    <citation type="submission" date="2015-01" db="EMBL/GenBank/DDBJ databases">
        <title>The Genome Sequence of Cladophialophora immunda CBS83496.</title>
        <authorList>
            <consortium name="The Broad Institute Genomics Platform"/>
            <person name="Cuomo C."/>
            <person name="de Hoog S."/>
            <person name="Gorbushina A."/>
            <person name="Stielow B."/>
            <person name="Teixiera M."/>
            <person name="Abouelleil A."/>
            <person name="Chapman S.B."/>
            <person name="Priest M."/>
            <person name="Young S.K."/>
            <person name="Wortman J."/>
            <person name="Nusbaum C."/>
            <person name="Birren B."/>
        </authorList>
    </citation>
    <scope>NUCLEOTIDE SEQUENCE [LARGE SCALE GENOMIC DNA]</scope>
    <source>
        <strain evidence="4 5">CBS 83496</strain>
    </source>
</reference>
<dbReference type="Gene3D" id="1.20.1290.10">
    <property type="entry name" value="AhpD-like"/>
    <property type="match status" value="1"/>
</dbReference>
<dbReference type="AlphaFoldDB" id="A0A0D1ZS24"/>
<sequence>MAPSEVHNDGPSEGSNALSCGKSTQGKCDSASLTNGHATTQPIPRTVETMGYHEAFRFGGDHLANNVARVVEQNPGLGRGVLDAFGVNMAQTALGYREWALLSLASLTAMGDTSDQLRVYVEGAARHGATREEVQDVFRHAQAFVGAPRAVNAVRSTWSLWSTLWPESAHGYTENIVRLGDHETLVRDSQGPGVPVVLIHALSMDHRMWREVFPQLAATGARVIAYDLRGHGYARGASLTRSLEHLCADLELLLDTLGIESADIYGASYGGAVAQYFALDYPQRTRSLAVLATAAKAPEVLASRATRAEQNGMESLVPESIIRWFLPETIAQDTWCVRYARACVRRARVEDWAAAWRAMAQLDCVDRLQELKVPVLVLSGKQDASSTTAMMKEIAEACKGTTADFVEVDPGTHMMVMEMSKPVAEALIRFRESVEPKST</sequence>
<accession>A0A0D1ZS24</accession>
<dbReference type="InterPro" id="IPR029032">
    <property type="entry name" value="AhpD-like"/>
</dbReference>